<evidence type="ECO:0000256" key="1">
    <source>
        <dbReference type="ARBA" id="ARBA00000966"/>
    </source>
</evidence>
<reference evidence="10" key="1">
    <citation type="submission" date="2020-05" db="EMBL/GenBank/DDBJ databases">
        <title>Phylogenomic resolution of chytrid fungi.</title>
        <authorList>
            <person name="Stajich J.E."/>
            <person name="Amses K."/>
            <person name="Simmons R."/>
            <person name="Seto K."/>
            <person name="Myers J."/>
            <person name="Bonds A."/>
            <person name="Quandt C.A."/>
            <person name="Barry K."/>
            <person name="Liu P."/>
            <person name="Grigoriev I."/>
            <person name="Longcore J.E."/>
            <person name="James T.Y."/>
        </authorList>
    </citation>
    <scope>NUCLEOTIDE SEQUENCE</scope>
    <source>
        <strain evidence="10">JEL0513</strain>
    </source>
</reference>
<evidence type="ECO:0000256" key="5">
    <source>
        <dbReference type="ARBA" id="ARBA00022801"/>
    </source>
</evidence>
<dbReference type="Gene3D" id="3.20.20.80">
    <property type="entry name" value="Glycosidases"/>
    <property type="match status" value="1"/>
</dbReference>
<dbReference type="GO" id="GO:0030248">
    <property type="term" value="F:cellulose binding"/>
    <property type="evidence" value="ECO:0007669"/>
    <property type="project" value="InterPro"/>
</dbReference>
<evidence type="ECO:0000256" key="8">
    <source>
        <dbReference type="SAM" id="SignalP"/>
    </source>
</evidence>
<feature type="chain" id="PRO_5042010574" description="cellulase" evidence="8">
    <location>
        <begin position="19"/>
        <end position="451"/>
    </location>
</feature>
<keyword evidence="4 8" id="KW-0732">Signal</keyword>
<dbReference type="InterPro" id="IPR035971">
    <property type="entry name" value="CBD_sf"/>
</dbReference>
<organism evidence="10 11">
    <name type="scientific">Physocladia obscura</name>
    <dbReference type="NCBI Taxonomy" id="109957"/>
    <lineage>
        <taxon>Eukaryota</taxon>
        <taxon>Fungi</taxon>
        <taxon>Fungi incertae sedis</taxon>
        <taxon>Chytridiomycota</taxon>
        <taxon>Chytridiomycota incertae sedis</taxon>
        <taxon>Chytridiomycetes</taxon>
        <taxon>Chytridiales</taxon>
        <taxon>Chytriomycetaceae</taxon>
        <taxon>Physocladia</taxon>
    </lineage>
</organism>
<evidence type="ECO:0000313" key="10">
    <source>
        <dbReference type="EMBL" id="KAJ3132637.1"/>
    </source>
</evidence>
<evidence type="ECO:0000256" key="6">
    <source>
        <dbReference type="ARBA" id="ARBA00023295"/>
    </source>
</evidence>
<dbReference type="GO" id="GO:0005576">
    <property type="term" value="C:extracellular region"/>
    <property type="evidence" value="ECO:0007669"/>
    <property type="project" value="InterPro"/>
</dbReference>
<proteinExistence type="inferred from homology"/>
<evidence type="ECO:0000256" key="7">
    <source>
        <dbReference type="RuleBase" id="RU361153"/>
    </source>
</evidence>
<dbReference type="InterPro" id="IPR000254">
    <property type="entry name" value="CBD"/>
</dbReference>
<comment type="catalytic activity">
    <reaction evidence="1">
        <text>Endohydrolysis of (1-&gt;4)-beta-D-glucosidic linkages in cellulose, lichenin and cereal beta-D-glucans.</text>
        <dbReference type="EC" id="3.2.1.4"/>
    </reaction>
</comment>
<dbReference type="AlphaFoldDB" id="A0AAD5T6Q2"/>
<dbReference type="SUPFAM" id="SSF51445">
    <property type="entry name" value="(Trans)glycosidases"/>
    <property type="match status" value="1"/>
</dbReference>
<dbReference type="SUPFAM" id="SSF57180">
    <property type="entry name" value="Cellulose-binding domain"/>
    <property type="match status" value="1"/>
</dbReference>
<protein>
    <recommendedName>
        <fullName evidence="3">cellulase</fullName>
        <ecNumber evidence="3">3.2.1.4</ecNumber>
    </recommendedName>
</protein>
<feature type="domain" description="CBM1" evidence="9">
    <location>
        <begin position="414"/>
        <end position="451"/>
    </location>
</feature>
<dbReference type="InterPro" id="IPR001547">
    <property type="entry name" value="Glyco_hydro_5"/>
</dbReference>
<sequence length="451" mass="47239">MNLSKQLLVFLAASVVTALQYLGAAESGLEFGISPSGVTGNVPGTFDKDYFAPNPTAMTRAVSEFSNLFRLAFAWERLQTSLNATLNPTYLALIDSAVQTATSLGAVTVLDVHNYARYEGSVIGGGTVTPANLANLWIQLAQKYKGNSLVWFGLMNEPTGIDSASWFAAAQVSINAIRATGSTNKITVPGNCYTGAHDWVSGNCDITSTPNAVAGLTISDPASNIVYEMHQYFDSDFSGTHSGCPNDVSQLYAATSWLRTNGKKGFLGEFAGDSTTQCQTVIQNVLAYLQANSDVWTAASFWAAGSAWGNYMYSIEDNGSAAVPDAPELTILENFKNSGGVGPVSATSTATTITTAGTTTVTTTRTTTTTTTISTTSTTKQTTATTTTTKPTTTTTTTTTTTVARTTSTTAVANCANKWGQCGGIGWTGPTCCNASTCTPQAGNPYYSQCL</sequence>
<evidence type="ECO:0000256" key="4">
    <source>
        <dbReference type="ARBA" id="ARBA00022729"/>
    </source>
</evidence>
<dbReference type="PROSITE" id="PS00659">
    <property type="entry name" value="GLYCOSYL_HYDROL_F5"/>
    <property type="match status" value="1"/>
</dbReference>
<accession>A0AAD5T6Q2</accession>
<evidence type="ECO:0000259" key="9">
    <source>
        <dbReference type="PROSITE" id="PS51164"/>
    </source>
</evidence>
<gene>
    <name evidence="10" type="ORF">HK100_005152</name>
</gene>
<dbReference type="EC" id="3.2.1.4" evidence="3"/>
<dbReference type="InterPro" id="IPR018087">
    <property type="entry name" value="Glyco_hydro_5_CS"/>
</dbReference>
<dbReference type="Pfam" id="PF00150">
    <property type="entry name" value="Cellulase"/>
    <property type="match status" value="1"/>
</dbReference>
<evidence type="ECO:0000256" key="3">
    <source>
        <dbReference type="ARBA" id="ARBA00012601"/>
    </source>
</evidence>
<dbReference type="Proteomes" id="UP001211907">
    <property type="component" value="Unassembled WGS sequence"/>
</dbReference>
<comment type="caution">
    <text evidence="10">The sequence shown here is derived from an EMBL/GenBank/DDBJ whole genome shotgun (WGS) entry which is preliminary data.</text>
</comment>
<dbReference type="Pfam" id="PF00734">
    <property type="entry name" value="CBM_1"/>
    <property type="match status" value="1"/>
</dbReference>
<evidence type="ECO:0000256" key="2">
    <source>
        <dbReference type="ARBA" id="ARBA00005641"/>
    </source>
</evidence>
<feature type="signal peptide" evidence="8">
    <location>
        <begin position="1"/>
        <end position="18"/>
    </location>
</feature>
<dbReference type="PANTHER" id="PTHR34142">
    <property type="entry name" value="ENDO-BETA-1,4-GLUCANASE A"/>
    <property type="match status" value="1"/>
</dbReference>
<dbReference type="GO" id="GO:0008810">
    <property type="term" value="F:cellulase activity"/>
    <property type="evidence" value="ECO:0007669"/>
    <property type="project" value="UniProtKB-EC"/>
</dbReference>
<dbReference type="InterPro" id="IPR017853">
    <property type="entry name" value="GH"/>
</dbReference>
<dbReference type="PROSITE" id="PS51164">
    <property type="entry name" value="CBM1_2"/>
    <property type="match status" value="1"/>
</dbReference>
<keyword evidence="6 7" id="KW-0326">Glycosidase</keyword>
<comment type="similarity">
    <text evidence="2 7">Belongs to the glycosyl hydrolase 5 (cellulase A) family.</text>
</comment>
<dbReference type="GO" id="GO:0009251">
    <property type="term" value="P:glucan catabolic process"/>
    <property type="evidence" value="ECO:0007669"/>
    <property type="project" value="TreeGrafter"/>
</dbReference>
<dbReference type="EMBL" id="JADGJH010000244">
    <property type="protein sequence ID" value="KAJ3132637.1"/>
    <property type="molecule type" value="Genomic_DNA"/>
</dbReference>
<name>A0AAD5T6Q2_9FUNG</name>
<dbReference type="PROSITE" id="PS00562">
    <property type="entry name" value="CBM1_1"/>
    <property type="match status" value="1"/>
</dbReference>
<dbReference type="SMART" id="SM00236">
    <property type="entry name" value="fCBD"/>
    <property type="match status" value="1"/>
</dbReference>
<dbReference type="PANTHER" id="PTHR34142:SF1">
    <property type="entry name" value="GLYCOSIDE HYDROLASE FAMILY 5 DOMAIN-CONTAINING PROTEIN"/>
    <property type="match status" value="1"/>
</dbReference>
<evidence type="ECO:0000313" key="11">
    <source>
        <dbReference type="Proteomes" id="UP001211907"/>
    </source>
</evidence>
<keyword evidence="11" id="KW-1185">Reference proteome</keyword>
<keyword evidence="5 7" id="KW-0378">Hydrolase</keyword>